<dbReference type="Gene3D" id="1.20.1070.10">
    <property type="entry name" value="Rhodopsin 7-helix transmembrane proteins"/>
    <property type="match status" value="1"/>
</dbReference>
<feature type="transmembrane region" description="Helical" evidence="1">
    <location>
        <begin position="155"/>
        <end position="171"/>
    </location>
</feature>
<evidence type="ECO:0000256" key="1">
    <source>
        <dbReference type="SAM" id="Phobius"/>
    </source>
</evidence>
<keyword evidence="3" id="KW-1185">Reference proteome</keyword>
<organism evidence="2 3">
    <name type="scientific">Rhizophagus clarus</name>
    <dbReference type="NCBI Taxonomy" id="94130"/>
    <lineage>
        <taxon>Eukaryota</taxon>
        <taxon>Fungi</taxon>
        <taxon>Fungi incertae sedis</taxon>
        <taxon>Mucoromycota</taxon>
        <taxon>Glomeromycotina</taxon>
        <taxon>Glomeromycetes</taxon>
        <taxon>Glomerales</taxon>
        <taxon>Glomeraceae</taxon>
        <taxon>Rhizophagus</taxon>
    </lineage>
</organism>
<keyword evidence="1" id="KW-1133">Transmembrane helix</keyword>
<feature type="transmembrane region" description="Helical" evidence="1">
    <location>
        <begin position="41"/>
        <end position="63"/>
    </location>
</feature>
<protein>
    <recommendedName>
        <fullName evidence="4">G-protein coupled receptors family 1 profile domain-containing protein</fullName>
    </recommendedName>
</protein>
<feature type="transmembrane region" description="Helical" evidence="1">
    <location>
        <begin position="6"/>
        <end position="29"/>
    </location>
</feature>
<dbReference type="SUPFAM" id="SSF81321">
    <property type="entry name" value="Family A G protein-coupled receptor-like"/>
    <property type="match status" value="1"/>
</dbReference>
<name>A0A2Z6QBX1_9GLOM</name>
<accession>A0A2Z6QBX1</accession>
<evidence type="ECO:0000313" key="3">
    <source>
        <dbReference type="Proteomes" id="UP000247702"/>
    </source>
</evidence>
<reference evidence="2 3" key="1">
    <citation type="submission" date="2017-11" db="EMBL/GenBank/DDBJ databases">
        <title>The genome of Rhizophagus clarus HR1 reveals common genetic basis of auxotrophy among arbuscular mycorrhizal fungi.</title>
        <authorList>
            <person name="Kobayashi Y."/>
        </authorList>
    </citation>
    <scope>NUCLEOTIDE SEQUENCE [LARGE SCALE GENOMIC DNA]</scope>
    <source>
        <strain evidence="2 3">HR1</strain>
    </source>
</reference>
<feature type="transmembrane region" description="Helical" evidence="1">
    <location>
        <begin position="183"/>
        <end position="206"/>
    </location>
</feature>
<feature type="transmembrane region" description="Helical" evidence="1">
    <location>
        <begin position="83"/>
        <end position="102"/>
    </location>
</feature>
<proteinExistence type="predicted"/>
<dbReference type="AlphaFoldDB" id="A0A2Z6QBX1"/>
<dbReference type="Proteomes" id="UP000247702">
    <property type="component" value="Unassembled WGS sequence"/>
</dbReference>
<gene>
    <name evidence="2" type="ORF">RclHR1_14170002</name>
</gene>
<sequence>MTYRLPFYTACTDFLLNGNFFLNMIHTAIYARVWDDIPCKIIAVFNWAFLTINVCLYVVIAVITYLRICRGIHFNYGKYDYKLWLIVIVGSLIIQLINLQNYGKREYCVLKKIHKTINFLKLLSSSNQNDRRYSRNGNTSVERCTEFERKATKKILSYIAVFILQWTPISISQGARLVLDDAIWVYVMGSIGRSFGGIGNMIQFIINEGFISRNYDTASCNENGNELFENSRLSSIRSNEHEIITISEVEN</sequence>
<evidence type="ECO:0000313" key="2">
    <source>
        <dbReference type="EMBL" id="GBB87683.1"/>
    </source>
</evidence>
<keyword evidence="1" id="KW-0812">Transmembrane</keyword>
<evidence type="ECO:0008006" key="4">
    <source>
        <dbReference type="Google" id="ProtNLM"/>
    </source>
</evidence>
<dbReference type="EMBL" id="BEXD01000466">
    <property type="protein sequence ID" value="GBB87683.1"/>
    <property type="molecule type" value="Genomic_DNA"/>
</dbReference>
<keyword evidence="1" id="KW-0472">Membrane</keyword>
<comment type="caution">
    <text evidence="2">The sequence shown here is derived from an EMBL/GenBank/DDBJ whole genome shotgun (WGS) entry which is preliminary data.</text>
</comment>